<organism evidence="4 5">
    <name type="scientific">Sulfurisoma sediminicola</name>
    <dbReference type="NCBI Taxonomy" id="1381557"/>
    <lineage>
        <taxon>Bacteria</taxon>
        <taxon>Pseudomonadati</taxon>
        <taxon>Pseudomonadota</taxon>
        <taxon>Betaproteobacteria</taxon>
        <taxon>Nitrosomonadales</taxon>
        <taxon>Sterolibacteriaceae</taxon>
        <taxon>Sulfurisoma</taxon>
    </lineage>
</organism>
<evidence type="ECO:0000313" key="5">
    <source>
        <dbReference type="Proteomes" id="UP000268908"/>
    </source>
</evidence>
<dbReference type="InterPro" id="IPR036388">
    <property type="entry name" value="WH-like_DNA-bd_sf"/>
</dbReference>
<evidence type="ECO:0000259" key="3">
    <source>
        <dbReference type="PROSITE" id="PS50921"/>
    </source>
</evidence>
<comment type="caution">
    <text evidence="1">Lacks conserved residue(s) required for the propagation of feature annotation.</text>
</comment>
<dbReference type="Proteomes" id="UP000268908">
    <property type="component" value="Unassembled WGS sequence"/>
</dbReference>
<dbReference type="Pfam" id="PF03861">
    <property type="entry name" value="ANTAR"/>
    <property type="match status" value="1"/>
</dbReference>
<dbReference type="AlphaFoldDB" id="A0A497XPC0"/>
<reference evidence="4 5" key="1">
    <citation type="submission" date="2018-10" db="EMBL/GenBank/DDBJ databases">
        <title>Genomic Encyclopedia of Type Strains, Phase IV (KMG-IV): sequencing the most valuable type-strain genomes for metagenomic binning, comparative biology and taxonomic classification.</title>
        <authorList>
            <person name="Goeker M."/>
        </authorList>
    </citation>
    <scope>NUCLEOTIDE SEQUENCE [LARGE SCALE GENOMIC DNA]</scope>
    <source>
        <strain evidence="4 5">DSM 26916</strain>
    </source>
</reference>
<dbReference type="PROSITE" id="PS50110">
    <property type="entry name" value="RESPONSE_REGULATORY"/>
    <property type="match status" value="1"/>
</dbReference>
<dbReference type="RefSeq" id="WP_121240135.1">
    <property type="nucleotide sequence ID" value="NZ_BHVV01000001.1"/>
</dbReference>
<feature type="domain" description="ANTAR" evidence="3">
    <location>
        <begin position="123"/>
        <end position="184"/>
    </location>
</feature>
<dbReference type="InterPro" id="IPR011006">
    <property type="entry name" value="CheY-like_superfamily"/>
</dbReference>
<sequence length="191" mass="20653">MLRVLVIDELEARAGEICAGLALAGHQVAALLPTAADLTRRVEEIGPDVILIQTDAPSRDTLEHLAVINAAAPRPVVMFAKNRDGRVMRKAFKAGVSAYVVDGLTPGRLAPVIDVAIARFEEHQELRRERDVATQALAERKTIDRAKGVLMKARGMDEQAAYAALRKLAMDRGQTLGRAAADVVEMAKVLL</sequence>
<dbReference type="InterPro" id="IPR001789">
    <property type="entry name" value="Sig_transdc_resp-reg_receiver"/>
</dbReference>
<comment type="caution">
    <text evidence="4">The sequence shown here is derived from an EMBL/GenBank/DDBJ whole genome shotgun (WGS) entry which is preliminary data.</text>
</comment>
<dbReference type="OrthoDB" id="9782798at2"/>
<evidence type="ECO:0000256" key="1">
    <source>
        <dbReference type="PROSITE-ProRule" id="PRU00169"/>
    </source>
</evidence>
<proteinExistence type="predicted"/>
<protein>
    <submittedName>
        <fullName evidence="4">Response regulator receiver and ANTAR domain protein</fullName>
    </submittedName>
</protein>
<dbReference type="GO" id="GO:0000160">
    <property type="term" value="P:phosphorelay signal transduction system"/>
    <property type="evidence" value="ECO:0007669"/>
    <property type="project" value="InterPro"/>
</dbReference>
<dbReference type="PIRSF" id="PIRSF036382">
    <property type="entry name" value="RR_antiterm"/>
    <property type="match status" value="1"/>
</dbReference>
<dbReference type="EMBL" id="RCCI01000004">
    <property type="protein sequence ID" value="RLJ68218.1"/>
    <property type="molecule type" value="Genomic_DNA"/>
</dbReference>
<accession>A0A497XPC0</accession>
<dbReference type="PROSITE" id="PS50921">
    <property type="entry name" value="ANTAR"/>
    <property type="match status" value="1"/>
</dbReference>
<dbReference type="SUPFAM" id="SSF52172">
    <property type="entry name" value="CheY-like"/>
    <property type="match status" value="1"/>
</dbReference>
<dbReference type="GO" id="GO:0003723">
    <property type="term" value="F:RNA binding"/>
    <property type="evidence" value="ECO:0007669"/>
    <property type="project" value="InterPro"/>
</dbReference>
<dbReference type="Gene3D" id="1.10.10.10">
    <property type="entry name" value="Winged helix-like DNA-binding domain superfamily/Winged helix DNA-binding domain"/>
    <property type="match status" value="1"/>
</dbReference>
<gene>
    <name evidence="4" type="ORF">DFR35_0772</name>
</gene>
<dbReference type="Gene3D" id="3.40.50.2300">
    <property type="match status" value="1"/>
</dbReference>
<evidence type="ECO:0000313" key="4">
    <source>
        <dbReference type="EMBL" id="RLJ68218.1"/>
    </source>
</evidence>
<name>A0A497XPC0_9PROT</name>
<dbReference type="SMART" id="SM01012">
    <property type="entry name" value="ANTAR"/>
    <property type="match status" value="1"/>
</dbReference>
<feature type="domain" description="Response regulatory" evidence="2">
    <location>
        <begin position="3"/>
        <end position="117"/>
    </location>
</feature>
<dbReference type="InterPro" id="IPR008327">
    <property type="entry name" value="Sig_transdc_resp-reg_antiterm"/>
</dbReference>
<keyword evidence="5" id="KW-1185">Reference proteome</keyword>
<evidence type="ECO:0000259" key="2">
    <source>
        <dbReference type="PROSITE" id="PS50110"/>
    </source>
</evidence>
<dbReference type="InterPro" id="IPR005561">
    <property type="entry name" value="ANTAR"/>
</dbReference>